<gene>
    <name evidence="1" type="ORF">L2E82_20450</name>
</gene>
<sequence length="92" mass="10028">MPPLTFSSAQNAFVPQIPLGPVRLVASPSFTSSASNHRPANPFTHAPLSTSIGHRRLQNPSSRVLRLGDWEVDMAGKSSRRWNRKGAQNAPI</sequence>
<accession>A0ACB9DT29</accession>
<proteinExistence type="predicted"/>
<dbReference type="Proteomes" id="UP001055811">
    <property type="component" value="Linkage Group LG04"/>
</dbReference>
<dbReference type="EMBL" id="CM042012">
    <property type="protein sequence ID" value="KAI3749834.1"/>
    <property type="molecule type" value="Genomic_DNA"/>
</dbReference>
<evidence type="ECO:0000313" key="1">
    <source>
        <dbReference type="EMBL" id="KAI3749834.1"/>
    </source>
</evidence>
<name>A0ACB9DT29_CICIN</name>
<reference evidence="1 2" key="2">
    <citation type="journal article" date="2022" name="Mol. Ecol. Resour.">
        <title>The genomes of chicory, endive, great burdock and yacon provide insights into Asteraceae paleo-polyploidization history and plant inulin production.</title>
        <authorList>
            <person name="Fan W."/>
            <person name="Wang S."/>
            <person name="Wang H."/>
            <person name="Wang A."/>
            <person name="Jiang F."/>
            <person name="Liu H."/>
            <person name="Zhao H."/>
            <person name="Xu D."/>
            <person name="Zhang Y."/>
        </authorList>
    </citation>
    <scope>NUCLEOTIDE SEQUENCE [LARGE SCALE GENOMIC DNA]</scope>
    <source>
        <strain evidence="2">cv. Punajuju</strain>
        <tissue evidence="1">Leaves</tissue>
    </source>
</reference>
<comment type="caution">
    <text evidence="1">The sequence shown here is derived from an EMBL/GenBank/DDBJ whole genome shotgun (WGS) entry which is preliminary data.</text>
</comment>
<keyword evidence="2" id="KW-1185">Reference proteome</keyword>
<evidence type="ECO:0000313" key="2">
    <source>
        <dbReference type="Proteomes" id="UP001055811"/>
    </source>
</evidence>
<reference evidence="2" key="1">
    <citation type="journal article" date="2022" name="Mol. Ecol. Resour.">
        <title>The genomes of chicory, endive, great burdock and yacon provide insights into Asteraceae palaeo-polyploidization history and plant inulin production.</title>
        <authorList>
            <person name="Fan W."/>
            <person name="Wang S."/>
            <person name="Wang H."/>
            <person name="Wang A."/>
            <person name="Jiang F."/>
            <person name="Liu H."/>
            <person name="Zhao H."/>
            <person name="Xu D."/>
            <person name="Zhang Y."/>
        </authorList>
    </citation>
    <scope>NUCLEOTIDE SEQUENCE [LARGE SCALE GENOMIC DNA]</scope>
    <source>
        <strain evidence="2">cv. Punajuju</strain>
    </source>
</reference>
<organism evidence="1 2">
    <name type="scientific">Cichorium intybus</name>
    <name type="common">Chicory</name>
    <dbReference type="NCBI Taxonomy" id="13427"/>
    <lineage>
        <taxon>Eukaryota</taxon>
        <taxon>Viridiplantae</taxon>
        <taxon>Streptophyta</taxon>
        <taxon>Embryophyta</taxon>
        <taxon>Tracheophyta</taxon>
        <taxon>Spermatophyta</taxon>
        <taxon>Magnoliopsida</taxon>
        <taxon>eudicotyledons</taxon>
        <taxon>Gunneridae</taxon>
        <taxon>Pentapetalae</taxon>
        <taxon>asterids</taxon>
        <taxon>campanulids</taxon>
        <taxon>Asterales</taxon>
        <taxon>Asteraceae</taxon>
        <taxon>Cichorioideae</taxon>
        <taxon>Cichorieae</taxon>
        <taxon>Cichoriinae</taxon>
        <taxon>Cichorium</taxon>
    </lineage>
</organism>
<protein>
    <submittedName>
        <fullName evidence="1">Uncharacterized protein</fullName>
    </submittedName>
</protein>